<comment type="caution">
    <text evidence="2">The sequence shown here is derived from an EMBL/GenBank/DDBJ whole genome shotgun (WGS) entry which is preliminary data.</text>
</comment>
<sequence>MPTTMRDGDSSTTAVANAGHPRQASSRALRVVVTEHRLEGAEIQSRSTPIRIRAGAVKGHRLNPQRSKMGPCSKMVTFRTERNASLARPRRPT</sequence>
<gene>
    <name evidence="2" type="ORF">EVAR_29396_1</name>
</gene>
<proteinExistence type="predicted"/>
<evidence type="ECO:0000313" key="2">
    <source>
        <dbReference type="EMBL" id="GBP90938.1"/>
    </source>
</evidence>
<feature type="region of interest" description="Disordered" evidence="1">
    <location>
        <begin position="1"/>
        <end position="27"/>
    </location>
</feature>
<dbReference type="Proteomes" id="UP000299102">
    <property type="component" value="Unassembled WGS sequence"/>
</dbReference>
<reference evidence="2 3" key="1">
    <citation type="journal article" date="2019" name="Commun. Biol.">
        <title>The bagworm genome reveals a unique fibroin gene that provides high tensile strength.</title>
        <authorList>
            <person name="Kono N."/>
            <person name="Nakamura H."/>
            <person name="Ohtoshi R."/>
            <person name="Tomita M."/>
            <person name="Numata K."/>
            <person name="Arakawa K."/>
        </authorList>
    </citation>
    <scope>NUCLEOTIDE SEQUENCE [LARGE SCALE GENOMIC DNA]</scope>
</reference>
<dbReference type="EMBL" id="BGZK01002126">
    <property type="protein sequence ID" value="GBP90938.1"/>
    <property type="molecule type" value="Genomic_DNA"/>
</dbReference>
<protein>
    <submittedName>
        <fullName evidence="2">Uncharacterized protein</fullName>
    </submittedName>
</protein>
<organism evidence="2 3">
    <name type="scientific">Eumeta variegata</name>
    <name type="common">Bagworm moth</name>
    <name type="synonym">Eumeta japonica</name>
    <dbReference type="NCBI Taxonomy" id="151549"/>
    <lineage>
        <taxon>Eukaryota</taxon>
        <taxon>Metazoa</taxon>
        <taxon>Ecdysozoa</taxon>
        <taxon>Arthropoda</taxon>
        <taxon>Hexapoda</taxon>
        <taxon>Insecta</taxon>
        <taxon>Pterygota</taxon>
        <taxon>Neoptera</taxon>
        <taxon>Endopterygota</taxon>
        <taxon>Lepidoptera</taxon>
        <taxon>Glossata</taxon>
        <taxon>Ditrysia</taxon>
        <taxon>Tineoidea</taxon>
        <taxon>Psychidae</taxon>
        <taxon>Oiketicinae</taxon>
        <taxon>Eumeta</taxon>
    </lineage>
</organism>
<evidence type="ECO:0000256" key="1">
    <source>
        <dbReference type="SAM" id="MobiDB-lite"/>
    </source>
</evidence>
<keyword evidence="3" id="KW-1185">Reference proteome</keyword>
<dbReference type="AlphaFoldDB" id="A0A4C1ZTD6"/>
<name>A0A4C1ZTD6_EUMVA</name>
<evidence type="ECO:0000313" key="3">
    <source>
        <dbReference type="Proteomes" id="UP000299102"/>
    </source>
</evidence>
<accession>A0A4C1ZTD6</accession>